<evidence type="ECO:0000313" key="1">
    <source>
        <dbReference type="EMBL" id="AUN99810.1"/>
    </source>
</evidence>
<dbReference type="PROSITE" id="PS51257">
    <property type="entry name" value="PROKAR_LIPOPROTEIN"/>
    <property type="match status" value="1"/>
</dbReference>
<reference evidence="1 2" key="1">
    <citation type="submission" date="2018-01" db="EMBL/GenBank/DDBJ databases">
        <title>Complete genome sequence of Bacteriovorax stolpii DSM12778.</title>
        <authorList>
            <person name="Tang B."/>
            <person name="Chang J."/>
        </authorList>
    </citation>
    <scope>NUCLEOTIDE SEQUENCE [LARGE SCALE GENOMIC DNA]</scope>
    <source>
        <strain evidence="1 2">DSM 12778</strain>
    </source>
</reference>
<evidence type="ECO:0000313" key="2">
    <source>
        <dbReference type="Proteomes" id="UP000235584"/>
    </source>
</evidence>
<dbReference type="RefSeq" id="WP_102245099.1">
    <property type="nucleotide sequence ID" value="NZ_CP025704.1"/>
</dbReference>
<dbReference type="AlphaFoldDB" id="A0A2K9NWD6"/>
<proteinExistence type="predicted"/>
<organism evidence="1 2">
    <name type="scientific">Bacteriovorax stolpii</name>
    <name type="common">Bdellovibrio stolpii</name>
    <dbReference type="NCBI Taxonomy" id="960"/>
    <lineage>
        <taxon>Bacteria</taxon>
        <taxon>Pseudomonadati</taxon>
        <taxon>Bdellovibrionota</taxon>
        <taxon>Bacteriovoracia</taxon>
        <taxon>Bacteriovoracales</taxon>
        <taxon>Bacteriovoracaceae</taxon>
        <taxon>Bacteriovorax</taxon>
    </lineage>
</organism>
<name>A0A2K9NWD6_BACTC</name>
<gene>
    <name evidence="1" type="ORF">C0V70_17205</name>
</gene>
<keyword evidence="2" id="KW-1185">Reference proteome</keyword>
<dbReference type="Proteomes" id="UP000235584">
    <property type="component" value="Chromosome"/>
</dbReference>
<dbReference type="KEGG" id="bsto:C0V70_17205"/>
<protein>
    <submittedName>
        <fullName evidence="1">Uncharacterized protein</fullName>
    </submittedName>
</protein>
<dbReference type="EMBL" id="CP025704">
    <property type="protein sequence ID" value="AUN99810.1"/>
    <property type="molecule type" value="Genomic_DNA"/>
</dbReference>
<accession>A0A2K9NWD6</accession>
<sequence>MKHILWVLLLVLVSSCAGKIESNIPKPGAIKQEEALKVDVFSLTYHKQLGSCTSLPISHRVLSFNFIPLAMSGDDIFVGVLEVLLDEQTKTYQAIYKEYPGAANTDQNVFAMNLNGTFEVIKAQDNNSNDKLILGNLGEVNPTLKSDRVRFLLKLDSDLNREVTQAEVLGYVQQKGTELVDDNCLL</sequence>